<reference evidence="1 2" key="1">
    <citation type="submission" date="2018-02" db="EMBL/GenBank/DDBJ databases">
        <title>Complete genome of Nitrosopumilus oxyclinae HCE1.</title>
        <authorList>
            <person name="Qin W."/>
            <person name="Zheng Y."/>
            <person name="Stahl D.A."/>
        </authorList>
    </citation>
    <scope>NUCLEOTIDE SEQUENCE [LARGE SCALE GENOMIC DNA]</scope>
    <source>
        <strain evidence="1 2">HCE1</strain>
    </source>
</reference>
<protein>
    <submittedName>
        <fullName evidence="1">Uncharacterized protein</fullName>
    </submittedName>
</protein>
<evidence type="ECO:0000313" key="1">
    <source>
        <dbReference type="EMBL" id="QLH05118.1"/>
    </source>
</evidence>
<dbReference type="EMBL" id="CP026994">
    <property type="protein sequence ID" value="QLH05118.1"/>
    <property type="molecule type" value="Genomic_DNA"/>
</dbReference>
<dbReference type="AlphaFoldDB" id="A0A7D5R411"/>
<organism evidence="1 2">
    <name type="scientific">Nitrosopumilus oxyclinae</name>
    <dbReference type="NCBI Taxonomy" id="1959104"/>
    <lineage>
        <taxon>Archaea</taxon>
        <taxon>Nitrososphaerota</taxon>
        <taxon>Nitrososphaeria</taxon>
        <taxon>Nitrosopumilales</taxon>
        <taxon>Nitrosopumilaceae</taxon>
        <taxon>Nitrosopumilus</taxon>
    </lineage>
</organism>
<dbReference type="Proteomes" id="UP000509441">
    <property type="component" value="Chromosome"/>
</dbReference>
<proteinExistence type="predicted"/>
<dbReference type="GeneID" id="56061747"/>
<keyword evidence="2" id="KW-1185">Reference proteome</keyword>
<accession>A0A7D5R411</accession>
<dbReference type="RefSeq" id="WP_179362356.1">
    <property type="nucleotide sequence ID" value="NZ_CP026994.1"/>
</dbReference>
<dbReference type="KEGG" id="nox:C5F49_07130"/>
<gene>
    <name evidence="1" type="ORF">C5F49_07130</name>
</gene>
<sequence length="220" mass="24986">MTKDVLVRGVDEEIYSTLGDAAKEQGISINSLVKDAIDSWLAKKDDTLKIHHLVLYSDDKSMDSLLKSLDYFAKKNGWFKCHISPKNNSGTKTLDEMKWYDGTIIPYDLNFKKLTSYYDGVMEKISKKANSQPICCVDFLIGDIANRTSLSQAVKLEHEYNQNKAGGLMFCPYKTPDLLSTGIEDVIELFEEHDQIFILKGDKVYKLHLSLESTHKMIMG</sequence>
<evidence type="ECO:0000313" key="2">
    <source>
        <dbReference type="Proteomes" id="UP000509441"/>
    </source>
</evidence>
<name>A0A7D5R411_9ARCH</name>
<dbReference type="OrthoDB" id="1467at2157"/>